<dbReference type="Pfam" id="PF00990">
    <property type="entry name" value="GGDEF"/>
    <property type="match status" value="1"/>
</dbReference>
<protein>
    <submittedName>
        <fullName evidence="3">Diguanylate cyclase (GGDEF) domain-containing protein</fullName>
    </submittedName>
</protein>
<keyword evidence="1" id="KW-1133">Transmembrane helix</keyword>
<dbReference type="NCBIfam" id="TIGR00254">
    <property type="entry name" value="GGDEF"/>
    <property type="match status" value="1"/>
</dbReference>
<keyword evidence="1" id="KW-0812">Transmembrane</keyword>
<dbReference type="PANTHER" id="PTHR46663">
    <property type="entry name" value="DIGUANYLATE CYCLASE DGCT-RELATED"/>
    <property type="match status" value="1"/>
</dbReference>
<dbReference type="SUPFAM" id="SSF55073">
    <property type="entry name" value="Nucleotide cyclase"/>
    <property type="match status" value="1"/>
</dbReference>
<dbReference type="PROSITE" id="PS50887">
    <property type="entry name" value="GGDEF"/>
    <property type="match status" value="1"/>
</dbReference>
<dbReference type="RefSeq" id="WP_084700517.1">
    <property type="nucleotide sequence ID" value="NZ_KK073874.1"/>
</dbReference>
<name>A0A010Z3J8_9ACTN</name>
<dbReference type="InterPro" id="IPR029787">
    <property type="entry name" value="Nucleotide_cyclase"/>
</dbReference>
<evidence type="ECO:0000259" key="2">
    <source>
        <dbReference type="PROSITE" id="PS50887"/>
    </source>
</evidence>
<proteinExistence type="predicted"/>
<accession>A0A010Z3J8</accession>
<dbReference type="InterPro" id="IPR000160">
    <property type="entry name" value="GGDEF_dom"/>
</dbReference>
<dbReference type="Proteomes" id="UP000021053">
    <property type="component" value="Unassembled WGS sequence"/>
</dbReference>
<dbReference type="PANTHER" id="PTHR46663:SF2">
    <property type="entry name" value="GGDEF DOMAIN-CONTAINING PROTEIN"/>
    <property type="match status" value="1"/>
</dbReference>
<organism evidence="3 4">
    <name type="scientific">Cryptosporangium arvum DSM 44712</name>
    <dbReference type="NCBI Taxonomy" id="927661"/>
    <lineage>
        <taxon>Bacteria</taxon>
        <taxon>Bacillati</taxon>
        <taxon>Actinomycetota</taxon>
        <taxon>Actinomycetes</taxon>
        <taxon>Cryptosporangiales</taxon>
        <taxon>Cryptosporangiaceae</taxon>
        <taxon>Cryptosporangium</taxon>
    </lineage>
</organism>
<dbReference type="SMART" id="SM00267">
    <property type="entry name" value="GGDEF"/>
    <property type="match status" value="1"/>
</dbReference>
<dbReference type="Gene3D" id="3.30.70.270">
    <property type="match status" value="1"/>
</dbReference>
<dbReference type="EMBL" id="JFBT01000001">
    <property type="protein sequence ID" value="EXG81973.1"/>
    <property type="molecule type" value="Genomic_DNA"/>
</dbReference>
<dbReference type="InterPro" id="IPR043128">
    <property type="entry name" value="Rev_trsase/Diguanyl_cyclase"/>
</dbReference>
<dbReference type="InterPro" id="IPR052163">
    <property type="entry name" value="DGC-Regulatory_Protein"/>
</dbReference>
<sequence length="451" mass="47552">MTTAWRGRLAAGLVVLLAVAVVASAGLYLAQVQRDARHSIVEDFDTRARLAAGVSGDTVTASEEKTREWAETMFAGPVSGLAPILEVQRSGITWLAVLDADGAVLSASPPGISTLAASLLTTRGYRLALTRDKLTYGDITTQTGVDMVYAFQPFAAGDGQRVLVVPATVNELATILRSALDVTGSRTYVVDSSGATIVATSGRLDPELAAAARTDGRGVTASGDYYLALPVDGTAWRMIITKPRAELLAPVKETTRVAWLIFAGFAAAVTVIIVVGALTLLGSARLAHARLHDTLTGLPNRALFLERAAAAIAQRHAVTALFLDLDGFKPVNDTYGHAVGDKLLAEVGKRLVGATRAHDLVSRFGGDEFLVLCRGDATAVAARIHDQLSQPYEIDGHTLRVGVSIGLATLEGDADSAETLIHHADLALYEAKRGGRGRIERFEPRLASAAE</sequence>
<dbReference type="HOGENOM" id="CLU_606523_0_0_11"/>
<keyword evidence="4" id="KW-1185">Reference proteome</keyword>
<dbReference type="OrthoDB" id="23692at2"/>
<gene>
    <name evidence="3" type="ORF">CryarDRAFT_3098</name>
</gene>
<comment type="caution">
    <text evidence="3">The sequence shown here is derived from an EMBL/GenBank/DDBJ whole genome shotgun (WGS) entry which is preliminary data.</text>
</comment>
<dbReference type="CDD" id="cd01949">
    <property type="entry name" value="GGDEF"/>
    <property type="match status" value="1"/>
</dbReference>
<reference evidence="3 4" key="1">
    <citation type="submission" date="2013-07" db="EMBL/GenBank/DDBJ databases">
        <authorList>
            <consortium name="DOE Joint Genome Institute"/>
            <person name="Eisen J."/>
            <person name="Huntemann M."/>
            <person name="Han J."/>
            <person name="Chen A."/>
            <person name="Kyrpides N."/>
            <person name="Mavromatis K."/>
            <person name="Markowitz V."/>
            <person name="Palaniappan K."/>
            <person name="Ivanova N."/>
            <person name="Schaumberg A."/>
            <person name="Pati A."/>
            <person name="Liolios K."/>
            <person name="Nordberg H.P."/>
            <person name="Cantor M.N."/>
            <person name="Hua S.X."/>
            <person name="Woyke T."/>
        </authorList>
    </citation>
    <scope>NUCLEOTIDE SEQUENCE [LARGE SCALE GENOMIC DNA]</scope>
    <source>
        <strain evidence="3 4">DSM 44712</strain>
    </source>
</reference>
<feature type="domain" description="GGDEF" evidence="2">
    <location>
        <begin position="316"/>
        <end position="444"/>
    </location>
</feature>
<evidence type="ECO:0000256" key="1">
    <source>
        <dbReference type="SAM" id="Phobius"/>
    </source>
</evidence>
<evidence type="ECO:0000313" key="4">
    <source>
        <dbReference type="Proteomes" id="UP000021053"/>
    </source>
</evidence>
<evidence type="ECO:0000313" key="3">
    <source>
        <dbReference type="EMBL" id="EXG81973.1"/>
    </source>
</evidence>
<dbReference type="AlphaFoldDB" id="A0A010Z3J8"/>
<feature type="transmembrane region" description="Helical" evidence="1">
    <location>
        <begin position="257"/>
        <end position="281"/>
    </location>
</feature>
<keyword evidence="1" id="KW-0472">Membrane</keyword>